<feature type="signal peptide" evidence="3">
    <location>
        <begin position="1"/>
        <end position="25"/>
    </location>
</feature>
<gene>
    <name evidence="5" type="ORF">BD310DRAFT_959965</name>
</gene>
<keyword evidence="1" id="KW-0479">Metal-binding</keyword>
<feature type="domain" description="Tyrosinase copper-binding" evidence="4">
    <location>
        <begin position="99"/>
        <end position="116"/>
    </location>
</feature>
<dbReference type="STRING" id="114155.A0A4V2K7N5"/>
<evidence type="ECO:0000256" key="1">
    <source>
        <dbReference type="ARBA" id="ARBA00022723"/>
    </source>
</evidence>
<dbReference type="PANTHER" id="PTHR11474">
    <property type="entry name" value="TYROSINASE FAMILY MEMBER"/>
    <property type="match status" value="1"/>
</dbReference>
<keyword evidence="6" id="KW-1185">Reference proteome</keyword>
<dbReference type="Proteomes" id="UP000292082">
    <property type="component" value="Unassembled WGS sequence"/>
</dbReference>
<dbReference type="PANTHER" id="PTHR11474:SF126">
    <property type="entry name" value="TYROSINASE-LIKE PROTEIN TYR-1-RELATED"/>
    <property type="match status" value="1"/>
</dbReference>
<keyword evidence="3" id="KW-0732">Signal</keyword>
<dbReference type="GO" id="GO:0046872">
    <property type="term" value="F:metal ion binding"/>
    <property type="evidence" value="ECO:0007669"/>
    <property type="project" value="UniProtKB-KW"/>
</dbReference>
<proteinExistence type="predicted"/>
<dbReference type="InterPro" id="IPR002227">
    <property type="entry name" value="Tyrosinase_Cu-bd"/>
</dbReference>
<accession>A0A4V2K7N5</accession>
<sequence length="367" mass="41805">MRWMRFASSLLAALSFFTLEAVAWAECTKPEVRKEWRTLSTSEKAAWIAAVNCVSKFPHDPKLAPIVPRNISDIPPVNESSSYWDDLTYIHMDLNTRIHFTGYFLPWHRWYVAVVESVMKSRCGFKGTVPYWDWRLDYKDVKTSPLFTDPDPISGFGTWGDSAKDFQVQDGGFANIEYAYPVPHMLRRNYTLQPWLQLTPEQDPTMTDVNWEGNASFVPQRIQELVDHTPGDFPGFQMRMEAQVGPHANGHQIVGADMAGYCPSDAYPNCLPAPTFSVNEPLFQLHHAMVDKVWYEWQHANPEKSFWAFHGGSIQNQTSLAAANEYPNGMPPWISLTTKIQADGLFPEVTIADIMNTTGGYLCYVYE</sequence>
<dbReference type="AlphaFoldDB" id="A0A4V2K7N5"/>
<dbReference type="PRINTS" id="PR00092">
    <property type="entry name" value="TYROSINASE"/>
</dbReference>
<dbReference type="Gene3D" id="1.10.1280.10">
    <property type="entry name" value="Di-copper center containing domain from catechol oxidase"/>
    <property type="match status" value="1"/>
</dbReference>
<keyword evidence="2" id="KW-0186">Copper</keyword>
<dbReference type="InterPro" id="IPR050316">
    <property type="entry name" value="Tyrosinase/Hemocyanin"/>
</dbReference>
<evidence type="ECO:0000313" key="5">
    <source>
        <dbReference type="EMBL" id="TBU56848.1"/>
    </source>
</evidence>
<dbReference type="InterPro" id="IPR008922">
    <property type="entry name" value="Di-copper_centre_dom_sf"/>
</dbReference>
<name>A0A4V2K7N5_9APHY</name>
<evidence type="ECO:0000256" key="3">
    <source>
        <dbReference type="SAM" id="SignalP"/>
    </source>
</evidence>
<organism evidence="5 6">
    <name type="scientific">Dichomitus squalens</name>
    <dbReference type="NCBI Taxonomy" id="114155"/>
    <lineage>
        <taxon>Eukaryota</taxon>
        <taxon>Fungi</taxon>
        <taxon>Dikarya</taxon>
        <taxon>Basidiomycota</taxon>
        <taxon>Agaricomycotina</taxon>
        <taxon>Agaricomycetes</taxon>
        <taxon>Polyporales</taxon>
        <taxon>Polyporaceae</taxon>
        <taxon>Dichomitus</taxon>
    </lineage>
</organism>
<evidence type="ECO:0000259" key="4">
    <source>
        <dbReference type="PROSITE" id="PS00497"/>
    </source>
</evidence>
<dbReference type="PROSITE" id="PS00497">
    <property type="entry name" value="TYROSINASE_1"/>
    <property type="match status" value="1"/>
</dbReference>
<evidence type="ECO:0000256" key="2">
    <source>
        <dbReference type="ARBA" id="ARBA00023008"/>
    </source>
</evidence>
<protein>
    <submittedName>
        <fullName evidence="5">Di-copper centre-containing protein</fullName>
    </submittedName>
</protein>
<dbReference type="EMBL" id="ML145145">
    <property type="protein sequence ID" value="TBU56848.1"/>
    <property type="molecule type" value="Genomic_DNA"/>
</dbReference>
<feature type="chain" id="PRO_5020923894" evidence="3">
    <location>
        <begin position="26"/>
        <end position="367"/>
    </location>
</feature>
<evidence type="ECO:0000313" key="6">
    <source>
        <dbReference type="Proteomes" id="UP000292082"/>
    </source>
</evidence>
<reference evidence="5 6" key="1">
    <citation type="submission" date="2019-01" db="EMBL/GenBank/DDBJ databases">
        <title>Draft genome sequences of three monokaryotic isolates of the white-rot basidiomycete fungus Dichomitus squalens.</title>
        <authorList>
            <consortium name="DOE Joint Genome Institute"/>
            <person name="Lopez S.C."/>
            <person name="Andreopoulos B."/>
            <person name="Pangilinan J."/>
            <person name="Lipzen A."/>
            <person name="Riley R."/>
            <person name="Ahrendt S."/>
            <person name="Ng V."/>
            <person name="Barry K."/>
            <person name="Daum C."/>
            <person name="Grigoriev I.V."/>
            <person name="Hilden K.S."/>
            <person name="Makela M.R."/>
            <person name="de Vries R.P."/>
        </authorList>
    </citation>
    <scope>NUCLEOTIDE SEQUENCE [LARGE SCALE GENOMIC DNA]</scope>
    <source>
        <strain evidence="5 6">CBS 464.89</strain>
    </source>
</reference>
<dbReference type="GO" id="GO:0016491">
    <property type="term" value="F:oxidoreductase activity"/>
    <property type="evidence" value="ECO:0007669"/>
    <property type="project" value="InterPro"/>
</dbReference>
<dbReference type="SUPFAM" id="SSF48056">
    <property type="entry name" value="Di-copper centre-containing domain"/>
    <property type="match status" value="1"/>
</dbReference>
<dbReference type="Pfam" id="PF00264">
    <property type="entry name" value="Tyrosinase"/>
    <property type="match status" value="1"/>
</dbReference>